<feature type="domain" description="CN hydrolase" evidence="1">
    <location>
        <begin position="234"/>
        <end position="491"/>
    </location>
</feature>
<evidence type="ECO:0000259" key="2">
    <source>
        <dbReference type="PROSITE" id="PS51186"/>
    </source>
</evidence>
<keyword evidence="4" id="KW-1185">Reference proteome</keyword>
<organism evidence="3 4">
    <name type="scientific">Pseudaeromonas paramecii</name>
    <dbReference type="NCBI Taxonomy" id="2138166"/>
    <lineage>
        <taxon>Bacteria</taxon>
        <taxon>Pseudomonadati</taxon>
        <taxon>Pseudomonadota</taxon>
        <taxon>Gammaproteobacteria</taxon>
        <taxon>Aeromonadales</taxon>
        <taxon>Aeromonadaceae</taxon>
        <taxon>Pseudaeromonas</taxon>
    </lineage>
</organism>
<dbReference type="Pfam" id="PF00795">
    <property type="entry name" value="CN_hydrolase"/>
    <property type="match status" value="1"/>
</dbReference>
<dbReference type="InterPro" id="IPR016181">
    <property type="entry name" value="Acyl_CoA_acyltransferase"/>
</dbReference>
<dbReference type="Gene3D" id="3.60.110.10">
    <property type="entry name" value="Carbon-nitrogen hydrolase"/>
    <property type="match status" value="1"/>
</dbReference>
<evidence type="ECO:0000313" key="4">
    <source>
        <dbReference type="Proteomes" id="UP001501321"/>
    </source>
</evidence>
<dbReference type="InterPro" id="IPR036526">
    <property type="entry name" value="C-N_Hydrolase_sf"/>
</dbReference>
<dbReference type="Gene3D" id="3.40.630.30">
    <property type="match status" value="1"/>
</dbReference>
<sequence>MTGQNESGVVENPHKLRLRQLRPQDFDDVRTIWQEVYKGLGGLFRLTRDKYRQQIARFPEGQLCIEDKGRVVAVALAMIVDYQSFGDEHTYAEITDNCTLSTHDPNGDVLYGVDVFIHPDYRGMRLGRRLYDARKELCRKFNLKAIIAGGRIPNYHQYADSLTPEEYLEKVGNKELYDPVLSFQLSNDFKVSKIMTGYLPEDNDSAGYATLLKWVNYDFQARERPLVGGVKTNVRVGAVQWQMRRVESLDDLLQQVEYFIDALADYQADFALLPEFFNVPLMGQFPLDTPTAEAMRLLASEFTPPVCEAIARMAVHYNINIIAGSLPLMEEGEMYNVAYLFRRDGTWETQYKLHITPTEHRLWNMRGGHRLQVFNTDAGKIGILICYDCEFPELGRLLMDQGLQILFIPFWTETKNGYLRVRYCAQARAIENECYVVMSGSVGNLPRLDNVNIQYAQSAVLTPSDFSFPHDATLAETTPNTEMLLITDLELDKLKRLRHQGGVRNYKDRRHDLYRVEWIENDQAEES</sequence>
<reference evidence="4" key="1">
    <citation type="journal article" date="2019" name="Int. J. Syst. Evol. Microbiol.">
        <title>The Global Catalogue of Microorganisms (GCM) 10K type strain sequencing project: providing services to taxonomists for standard genome sequencing and annotation.</title>
        <authorList>
            <consortium name="The Broad Institute Genomics Platform"/>
            <consortium name="The Broad Institute Genome Sequencing Center for Infectious Disease"/>
            <person name="Wu L."/>
            <person name="Ma J."/>
        </authorList>
    </citation>
    <scope>NUCLEOTIDE SEQUENCE [LARGE SCALE GENOMIC DNA]</scope>
    <source>
        <strain evidence="4">JCM 32226</strain>
    </source>
</reference>
<dbReference type="PROSITE" id="PS51186">
    <property type="entry name" value="GNAT"/>
    <property type="match status" value="1"/>
</dbReference>
<accession>A0ABP8QFP8</accession>
<dbReference type="InterPro" id="IPR003010">
    <property type="entry name" value="C-N_Hydrolase"/>
</dbReference>
<dbReference type="Proteomes" id="UP001501321">
    <property type="component" value="Unassembled WGS sequence"/>
</dbReference>
<dbReference type="CDD" id="cd04301">
    <property type="entry name" value="NAT_SF"/>
    <property type="match status" value="1"/>
</dbReference>
<dbReference type="PROSITE" id="PS50263">
    <property type="entry name" value="CN_HYDROLASE"/>
    <property type="match status" value="1"/>
</dbReference>
<protein>
    <submittedName>
        <fullName evidence="3">Bifunctional GNAT family N-acetyltransferase/carbon-nitrogen hydrolase family protein</fullName>
    </submittedName>
</protein>
<evidence type="ECO:0000313" key="3">
    <source>
        <dbReference type="EMBL" id="GAA4501280.1"/>
    </source>
</evidence>
<name>A0ABP8QFP8_9GAMM</name>
<dbReference type="EMBL" id="BAABFC010000016">
    <property type="protein sequence ID" value="GAA4501280.1"/>
    <property type="molecule type" value="Genomic_DNA"/>
</dbReference>
<dbReference type="PANTHER" id="PTHR23088:SF50">
    <property type="entry name" value="HYDROLASE YHCX"/>
    <property type="match status" value="1"/>
</dbReference>
<evidence type="ECO:0000259" key="1">
    <source>
        <dbReference type="PROSITE" id="PS50263"/>
    </source>
</evidence>
<gene>
    <name evidence="3" type="ORF">GCM10023095_24210</name>
</gene>
<dbReference type="RefSeq" id="WP_345013445.1">
    <property type="nucleotide sequence ID" value="NZ_BAABFC010000016.1"/>
</dbReference>
<dbReference type="SUPFAM" id="SSF56317">
    <property type="entry name" value="Carbon-nitrogen hydrolase"/>
    <property type="match status" value="1"/>
</dbReference>
<dbReference type="PANTHER" id="PTHR23088">
    <property type="entry name" value="NITRILASE-RELATED"/>
    <property type="match status" value="1"/>
</dbReference>
<dbReference type="Pfam" id="PF00583">
    <property type="entry name" value="Acetyltransf_1"/>
    <property type="match status" value="1"/>
</dbReference>
<dbReference type="CDD" id="cd07574">
    <property type="entry name" value="nitrilase_Rim1_like"/>
    <property type="match status" value="1"/>
</dbReference>
<dbReference type="InterPro" id="IPR000182">
    <property type="entry name" value="GNAT_dom"/>
</dbReference>
<feature type="domain" description="N-acetyltransferase" evidence="2">
    <location>
        <begin position="16"/>
        <end position="200"/>
    </location>
</feature>
<dbReference type="SUPFAM" id="SSF55729">
    <property type="entry name" value="Acyl-CoA N-acyltransferases (Nat)"/>
    <property type="match status" value="1"/>
</dbReference>
<keyword evidence="3" id="KW-0378">Hydrolase</keyword>
<proteinExistence type="predicted"/>
<comment type="caution">
    <text evidence="3">The sequence shown here is derived from an EMBL/GenBank/DDBJ whole genome shotgun (WGS) entry which is preliminary data.</text>
</comment>
<dbReference type="GO" id="GO:0016787">
    <property type="term" value="F:hydrolase activity"/>
    <property type="evidence" value="ECO:0007669"/>
    <property type="project" value="UniProtKB-KW"/>
</dbReference>